<feature type="compositionally biased region" description="Basic residues" evidence="1">
    <location>
        <begin position="1"/>
        <end position="13"/>
    </location>
</feature>
<dbReference type="Pfam" id="PF00646">
    <property type="entry name" value="F-box"/>
    <property type="match status" value="1"/>
</dbReference>
<accession>A0AAU9RNY9</accession>
<dbReference type="Proteomes" id="UP000836841">
    <property type="component" value="Chromosome 2"/>
</dbReference>
<evidence type="ECO:0000256" key="1">
    <source>
        <dbReference type="SAM" id="MobiDB-lite"/>
    </source>
</evidence>
<dbReference type="InterPro" id="IPR013187">
    <property type="entry name" value="F-box-assoc_dom_typ3"/>
</dbReference>
<dbReference type="PANTHER" id="PTHR31111">
    <property type="entry name" value="BNAA05G37150D PROTEIN-RELATED"/>
    <property type="match status" value="1"/>
</dbReference>
<dbReference type="NCBIfam" id="TIGR01640">
    <property type="entry name" value="F_box_assoc_1"/>
    <property type="match status" value="1"/>
</dbReference>
<dbReference type="PROSITE" id="PS50181">
    <property type="entry name" value="FBOX"/>
    <property type="match status" value="1"/>
</dbReference>
<sequence>MRRISRLCKKRKTNNNPKSPATSKERNSDVLPLDLLIEVLNRLPAKSIGRFLLVSKSWATVIRSKSFIRWFPLPSLNQPSRLLIVLTNTEVMADGHRNICFFSTSSSLLSSSSSTEISISLLSRMTRPRQFVYPYYYVNGLLSMGDIIVSPFTDGAVYYIALTRTGQRVVRFDLKSEKFDIFARVSRDFLVLNRPVPTLINYNGKVATATNSDSDDSTIDLFVFEAGKQEFLERTFHILPEPSLRMQGTNHMGEVVFAPRHGSKEAKVILYDPKGDSCKKFKIEIDAKPKLFCQENYFVGYVESLTLL</sequence>
<dbReference type="SUPFAM" id="SSF81383">
    <property type="entry name" value="F-box domain"/>
    <property type="match status" value="1"/>
</dbReference>
<evidence type="ECO:0000313" key="4">
    <source>
        <dbReference type="Proteomes" id="UP000836841"/>
    </source>
</evidence>
<dbReference type="Pfam" id="PF08268">
    <property type="entry name" value="FBA_3"/>
    <property type="match status" value="1"/>
</dbReference>
<dbReference type="SMART" id="SM00256">
    <property type="entry name" value="FBOX"/>
    <property type="match status" value="1"/>
</dbReference>
<feature type="domain" description="F-box" evidence="2">
    <location>
        <begin position="25"/>
        <end position="73"/>
    </location>
</feature>
<gene>
    <name evidence="3" type="ORF">TAV2_LOCUS5128</name>
</gene>
<keyword evidence="4" id="KW-1185">Reference proteome</keyword>
<dbReference type="InterPro" id="IPR017451">
    <property type="entry name" value="F-box-assoc_interact_dom"/>
</dbReference>
<dbReference type="InterPro" id="IPR001810">
    <property type="entry name" value="F-box_dom"/>
</dbReference>
<feature type="region of interest" description="Disordered" evidence="1">
    <location>
        <begin position="1"/>
        <end position="26"/>
    </location>
</feature>
<dbReference type="Gene3D" id="1.20.1280.50">
    <property type="match status" value="1"/>
</dbReference>
<dbReference type="PANTHER" id="PTHR31111:SF125">
    <property type="entry name" value="F-BOX PROTEIN CPR30-LIKE"/>
    <property type="match status" value="1"/>
</dbReference>
<evidence type="ECO:0000313" key="3">
    <source>
        <dbReference type="EMBL" id="CAH2046555.1"/>
    </source>
</evidence>
<name>A0AAU9RNY9_THLAR</name>
<protein>
    <recommendedName>
        <fullName evidence="2">F-box domain-containing protein</fullName>
    </recommendedName>
</protein>
<organism evidence="3 4">
    <name type="scientific">Thlaspi arvense</name>
    <name type="common">Field penny-cress</name>
    <dbReference type="NCBI Taxonomy" id="13288"/>
    <lineage>
        <taxon>Eukaryota</taxon>
        <taxon>Viridiplantae</taxon>
        <taxon>Streptophyta</taxon>
        <taxon>Embryophyta</taxon>
        <taxon>Tracheophyta</taxon>
        <taxon>Spermatophyta</taxon>
        <taxon>Magnoliopsida</taxon>
        <taxon>eudicotyledons</taxon>
        <taxon>Gunneridae</taxon>
        <taxon>Pentapetalae</taxon>
        <taxon>rosids</taxon>
        <taxon>malvids</taxon>
        <taxon>Brassicales</taxon>
        <taxon>Brassicaceae</taxon>
        <taxon>Thlaspideae</taxon>
        <taxon>Thlaspi</taxon>
    </lineage>
</organism>
<reference evidence="3 4" key="1">
    <citation type="submission" date="2022-03" db="EMBL/GenBank/DDBJ databases">
        <authorList>
            <person name="Nunn A."/>
            <person name="Chopra R."/>
            <person name="Nunn A."/>
            <person name="Contreras Garrido A."/>
        </authorList>
    </citation>
    <scope>NUCLEOTIDE SEQUENCE [LARGE SCALE GENOMIC DNA]</scope>
</reference>
<dbReference type="AlphaFoldDB" id="A0AAU9RNY9"/>
<dbReference type="EMBL" id="OU466858">
    <property type="protein sequence ID" value="CAH2046555.1"/>
    <property type="molecule type" value="Genomic_DNA"/>
</dbReference>
<dbReference type="InterPro" id="IPR036047">
    <property type="entry name" value="F-box-like_dom_sf"/>
</dbReference>
<evidence type="ECO:0000259" key="2">
    <source>
        <dbReference type="PROSITE" id="PS50181"/>
    </source>
</evidence>
<proteinExistence type="predicted"/>